<gene>
    <name evidence="1" type="ORF">CH330_06835</name>
</gene>
<dbReference type="InterPro" id="IPR011047">
    <property type="entry name" value="Quinoprotein_ADH-like_sf"/>
</dbReference>
<dbReference type="AlphaFoldDB" id="A0A235BRC3"/>
<evidence type="ECO:0000313" key="2">
    <source>
        <dbReference type="Proteomes" id="UP000215559"/>
    </source>
</evidence>
<reference evidence="1 2" key="1">
    <citation type="submission" date="2017-07" db="EMBL/GenBank/DDBJ databases">
        <title>Recovery of genomes from metagenomes via a dereplication, aggregation, and scoring strategy.</title>
        <authorList>
            <person name="Sieber C.M."/>
            <person name="Probst A.J."/>
            <person name="Sharrar A."/>
            <person name="Thomas B.C."/>
            <person name="Hess M."/>
            <person name="Tringe S.G."/>
            <person name="Banfield J.F."/>
        </authorList>
    </citation>
    <scope>NUCLEOTIDE SEQUENCE [LARGE SCALE GENOMIC DNA]</scope>
    <source>
        <strain evidence="1">JGI_Cruoil_03_51_56</strain>
    </source>
</reference>
<proteinExistence type="predicted"/>
<dbReference type="Gene3D" id="2.60.40.10">
    <property type="entry name" value="Immunoglobulins"/>
    <property type="match status" value="1"/>
</dbReference>
<dbReference type="Pfam" id="PF17957">
    <property type="entry name" value="Big_7"/>
    <property type="match status" value="1"/>
</dbReference>
<name>A0A235BRC3_UNCW3</name>
<accession>A0A235BRC3</accession>
<dbReference type="InterPro" id="IPR013783">
    <property type="entry name" value="Ig-like_fold"/>
</dbReference>
<organism evidence="1 2">
    <name type="scientific">candidate division WOR-3 bacterium JGI_Cruoil_03_51_56</name>
    <dbReference type="NCBI Taxonomy" id="1973747"/>
    <lineage>
        <taxon>Bacteria</taxon>
        <taxon>Bacteria division WOR-3</taxon>
    </lineage>
</organism>
<sequence>MALSIVLFFCGCDWIFGPDQNPPVCIITSPADSSIVSGLVDFRAEAIDTNDVTCVEFYADGDFIGGDSTENYGKKWDTNNLGEGTWHWLFCIAYDPSGNKGYSDTVNVQVVQGRQQDIFHGQFELPNGYYWSVEFQAEPSDTMSGQARVVNTGILSQFIWLDEDNYRNFQEGRSYTPLFQADNIVELSVHETVTTSGSFYLVFVNTSGSAIICWARFTLDK</sequence>
<comment type="caution">
    <text evidence="1">The sequence shown here is derived from an EMBL/GenBank/DDBJ whole genome shotgun (WGS) entry which is preliminary data.</text>
</comment>
<dbReference type="EMBL" id="NOZP01000129">
    <property type="protein sequence ID" value="OYD15030.1"/>
    <property type="molecule type" value="Genomic_DNA"/>
</dbReference>
<evidence type="ECO:0000313" key="1">
    <source>
        <dbReference type="EMBL" id="OYD15030.1"/>
    </source>
</evidence>
<dbReference type="Proteomes" id="UP000215559">
    <property type="component" value="Unassembled WGS sequence"/>
</dbReference>
<dbReference type="SUPFAM" id="SSF50998">
    <property type="entry name" value="Quinoprotein alcohol dehydrogenase-like"/>
    <property type="match status" value="1"/>
</dbReference>
<protein>
    <submittedName>
        <fullName evidence="1">Uncharacterized protein</fullName>
    </submittedName>
</protein>